<feature type="region of interest" description="Disordered" evidence="1">
    <location>
        <begin position="1"/>
        <end position="110"/>
    </location>
</feature>
<feature type="compositionally biased region" description="Polar residues" evidence="1">
    <location>
        <begin position="101"/>
        <end position="110"/>
    </location>
</feature>
<feature type="compositionally biased region" description="Low complexity" evidence="1">
    <location>
        <begin position="1"/>
        <end position="10"/>
    </location>
</feature>
<protein>
    <recommendedName>
        <fullName evidence="4">Proline-rich protein PRCC</fullName>
    </recommendedName>
</protein>
<feature type="compositionally biased region" description="Low complexity" evidence="1">
    <location>
        <begin position="17"/>
        <end position="58"/>
    </location>
</feature>
<dbReference type="GO" id="GO:0005634">
    <property type="term" value="C:nucleus"/>
    <property type="evidence" value="ECO:0007669"/>
    <property type="project" value="TreeGrafter"/>
</dbReference>
<feature type="region of interest" description="Disordered" evidence="1">
    <location>
        <begin position="411"/>
        <end position="430"/>
    </location>
</feature>
<evidence type="ECO:0000256" key="1">
    <source>
        <dbReference type="SAM" id="MobiDB-lite"/>
    </source>
</evidence>
<sequence>MDSLLSSYASSDDDEPSPTQQPQNNQQQDSNNFLSNPLSKSSKFSLPPPKSSYSTPKSNLQHKLKHPDSQKDDIELNLYENREKSKSLSLNQQENHEKSKSLSLFSSIPQPKSGLVKTHVLDSQTKLNQQENNEKSKSLSLFSSIPQPKAALVKTHVLDSQNLINLLSNGSSSRKKVVQFRPPVNPGLSNVDEDDDEEEDGEEKKRKRKEAELDGETPSVKSFLSSIPAPRNSVTLGALGSGLGTGRRSVIDADVQGSSLGGGNGESEVGVSGSDGEVSLGGESGAVEYVNSGDYSSWGSGNENYANVDGYSGYGGGDGNVDYANWNAASGEYSSNGRDYGNYASYGQYANNWTDGSSVAAAAPEVPIERALRLPAKRGRKDDPPQIIEVSQDELMKNRPREDQAKITGIAFGPAYQPASSKGKPSKLHKRKHQIGALYFDMKQKETELAERRSKGFLTKAQTQGKYGW</sequence>
<evidence type="ECO:0000313" key="3">
    <source>
        <dbReference type="Proteomes" id="UP001454036"/>
    </source>
</evidence>
<dbReference type="Proteomes" id="UP001454036">
    <property type="component" value="Unassembled WGS sequence"/>
</dbReference>
<accession>A0AAV3Q718</accession>
<dbReference type="PANTHER" id="PTHR13621">
    <property type="entry name" value="PROLINE-RICH PROTEIN PRCC"/>
    <property type="match status" value="1"/>
</dbReference>
<organism evidence="2 3">
    <name type="scientific">Lithospermum erythrorhizon</name>
    <name type="common">Purple gromwell</name>
    <name type="synonym">Lithospermum officinale var. erythrorhizon</name>
    <dbReference type="NCBI Taxonomy" id="34254"/>
    <lineage>
        <taxon>Eukaryota</taxon>
        <taxon>Viridiplantae</taxon>
        <taxon>Streptophyta</taxon>
        <taxon>Embryophyta</taxon>
        <taxon>Tracheophyta</taxon>
        <taxon>Spermatophyta</taxon>
        <taxon>Magnoliopsida</taxon>
        <taxon>eudicotyledons</taxon>
        <taxon>Gunneridae</taxon>
        <taxon>Pentapetalae</taxon>
        <taxon>asterids</taxon>
        <taxon>lamiids</taxon>
        <taxon>Boraginales</taxon>
        <taxon>Boraginaceae</taxon>
        <taxon>Boraginoideae</taxon>
        <taxon>Lithospermeae</taxon>
        <taxon>Lithospermum</taxon>
    </lineage>
</organism>
<name>A0AAV3Q718_LITER</name>
<feature type="region of interest" description="Disordered" evidence="1">
    <location>
        <begin position="256"/>
        <end position="283"/>
    </location>
</feature>
<evidence type="ECO:0008006" key="4">
    <source>
        <dbReference type="Google" id="ProtNLM"/>
    </source>
</evidence>
<feature type="region of interest" description="Disordered" evidence="1">
    <location>
        <begin position="374"/>
        <end position="401"/>
    </location>
</feature>
<dbReference type="PANTHER" id="PTHR13621:SF2">
    <property type="entry name" value="PROLINE-RICH PROTEIN PRCC"/>
    <property type="match status" value="1"/>
</dbReference>
<dbReference type="AlphaFoldDB" id="A0AAV3Q718"/>
<keyword evidence="3" id="KW-1185">Reference proteome</keyword>
<reference evidence="2 3" key="1">
    <citation type="submission" date="2024-01" db="EMBL/GenBank/DDBJ databases">
        <title>The complete chloroplast genome sequence of Lithospermum erythrorhizon: insights into the phylogenetic relationship among Boraginaceae species and the maternal lineages of purple gromwells.</title>
        <authorList>
            <person name="Okada T."/>
            <person name="Watanabe K."/>
        </authorList>
    </citation>
    <scope>NUCLEOTIDE SEQUENCE [LARGE SCALE GENOMIC DNA]</scope>
</reference>
<dbReference type="EMBL" id="BAABME010003547">
    <property type="protein sequence ID" value="GAA0159206.1"/>
    <property type="molecule type" value="Genomic_DNA"/>
</dbReference>
<feature type="compositionally biased region" description="Basic and acidic residues" evidence="1">
    <location>
        <begin position="66"/>
        <end position="86"/>
    </location>
</feature>
<feature type="region of interest" description="Disordered" evidence="1">
    <location>
        <begin position="172"/>
        <end position="227"/>
    </location>
</feature>
<gene>
    <name evidence="2" type="ORF">LIER_16038</name>
</gene>
<evidence type="ECO:0000313" key="2">
    <source>
        <dbReference type="EMBL" id="GAA0159206.1"/>
    </source>
</evidence>
<feature type="compositionally biased region" description="Low complexity" evidence="1">
    <location>
        <begin position="266"/>
        <end position="281"/>
    </location>
</feature>
<dbReference type="InterPro" id="IPR018800">
    <property type="entry name" value="PRCC"/>
</dbReference>
<feature type="compositionally biased region" description="Acidic residues" evidence="1">
    <location>
        <begin position="191"/>
        <end position="201"/>
    </location>
</feature>
<proteinExistence type="predicted"/>
<comment type="caution">
    <text evidence="2">The sequence shown here is derived from an EMBL/GenBank/DDBJ whole genome shotgun (WGS) entry which is preliminary data.</text>
</comment>